<accession>A0A2C6KT40</accession>
<dbReference type="AlphaFoldDB" id="A0A2C6KT40"/>
<protein>
    <submittedName>
        <fullName evidence="1">Uncharacterized protein</fullName>
    </submittedName>
</protein>
<evidence type="ECO:0000313" key="2">
    <source>
        <dbReference type="Proteomes" id="UP000221165"/>
    </source>
</evidence>
<keyword evidence="2" id="KW-1185">Reference proteome</keyword>
<comment type="caution">
    <text evidence="1">The sequence shown here is derived from an EMBL/GenBank/DDBJ whole genome shotgun (WGS) entry which is preliminary data.</text>
</comment>
<feature type="non-terminal residue" evidence="1">
    <location>
        <position position="1"/>
    </location>
</feature>
<dbReference type="GeneID" id="94429919"/>
<dbReference type="RefSeq" id="XP_067921316.1">
    <property type="nucleotide sequence ID" value="XM_068066708.1"/>
</dbReference>
<gene>
    <name evidence="1" type="ORF">CSUI_006552</name>
</gene>
<dbReference type="VEuPathDB" id="ToxoDB:CSUI_006552"/>
<dbReference type="Proteomes" id="UP000221165">
    <property type="component" value="Unassembled WGS sequence"/>
</dbReference>
<name>A0A2C6KT40_9APIC</name>
<dbReference type="EMBL" id="MIGC01003323">
    <property type="protein sequence ID" value="PHJ19618.1"/>
    <property type="molecule type" value="Genomic_DNA"/>
</dbReference>
<proteinExistence type="predicted"/>
<organism evidence="1 2">
    <name type="scientific">Cystoisospora suis</name>
    <dbReference type="NCBI Taxonomy" id="483139"/>
    <lineage>
        <taxon>Eukaryota</taxon>
        <taxon>Sar</taxon>
        <taxon>Alveolata</taxon>
        <taxon>Apicomplexa</taxon>
        <taxon>Conoidasida</taxon>
        <taxon>Coccidia</taxon>
        <taxon>Eucoccidiorida</taxon>
        <taxon>Eimeriorina</taxon>
        <taxon>Sarcocystidae</taxon>
        <taxon>Cystoisospora</taxon>
    </lineage>
</organism>
<sequence>LFRLPSFLSSLSSVAVNYVSRCLRFSRDLGFRCSP</sequence>
<reference evidence="1 2" key="1">
    <citation type="journal article" date="2017" name="Int. J. Parasitol.">
        <title>The genome of the protozoan parasite Cystoisospora suis and a reverse vaccinology approach to identify vaccine candidates.</title>
        <authorList>
            <person name="Palmieri N."/>
            <person name="Shrestha A."/>
            <person name="Ruttkowski B."/>
            <person name="Beck T."/>
            <person name="Vogl C."/>
            <person name="Tomley F."/>
            <person name="Blake D.P."/>
            <person name="Joachim A."/>
        </authorList>
    </citation>
    <scope>NUCLEOTIDE SEQUENCE [LARGE SCALE GENOMIC DNA]</scope>
    <source>
        <strain evidence="1 2">Wien I</strain>
    </source>
</reference>
<evidence type="ECO:0000313" key="1">
    <source>
        <dbReference type="EMBL" id="PHJ19618.1"/>
    </source>
</evidence>